<protein>
    <submittedName>
        <fullName evidence="1">Uncharacterized protein</fullName>
    </submittedName>
</protein>
<sequence>MAKRAPVVIEVLNKVTAASVEKHTGKNWDQWIKILNEQGAKNLSHKEIVALLGKRTFKMKEWWRQIVTSGYEVHIGRRQEGRNQKGELSATVSRTFYISADKLWKLLESAEGQAVWLKPLSYFKFKAKNVFETEDGYFGEIRTMKEGERLRMSWQDPEWHKPTIVQVYVMGREENKSMLAFMHDGIKDTRSKAAIRERWNEAVNALSEMTPAAPVRKKKS</sequence>
<dbReference type="InterPro" id="IPR023393">
    <property type="entry name" value="START-like_dom_sf"/>
</dbReference>
<dbReference type="AlphaFoldDB" id="A0A1Z3N4I1"/>
<organism evidence="1 2">
    <name type="scientific">Bdellovibrio bacteriovorus</name>
    <dbReference type="NCBI Taxonomy" id="959"/>
    <lineage>
        <taxon>Bacteria</taxon>
        <taxon>Pseudomonadati</taxon>
        <taxon>Bdellovibrionota</taxon>
        <taxon>Bdellovibrionia</taxon>
        <taxon>Bdellovibrionales</taxon>
        <taxon>Pseudobdellovibrionaceae</taxon>
        <taxon>Bdellovibrio</taxon>
    </lineage>
</organism>
<dbReference type="Gene3D" id="3.30.530.20">
    <property type="match status" value="1"/>
</dbReference>
<evidence type="ECO:0000313" key="2">
    <source>
        <dbReference type="Proteomes" id="UP000197003"/>
    </source>
</evidence>
<dbReference type="EMBL" id="CP020946">
    <property type="protein sequence ID" value="ASD62311.1"/>
    <property type="molecule type" value="Genomic_DNA"/>
</dbReference>
<evidence type="ECO:0000313" key="1">
    <source>
        <dbReference type="EMBL" id="ASD62311.1"/>
    </source>
</evidence>
<dbReference type="SUPFAM" id="SSF55961">
    <property type="entry name" value="Bet v1-like"/>
    <property type="match status" value="1"/>
</dbReference>
<dbReference type="Proteomes" id="UP000197003">
    <property type="component" value="Chromosome"/>
</dbReference>
<gene>
    <name evidence="1" type="ORF">B9G79_01400</name>
</gene>
<name>A0A1Z3N4I1_BDEBC</name>
<proteinExistence type="predicted"/>
<dbReference type="RefSeq" id="WP_088563961.1">
    <property type="nucleotide sequence ID" value="NZ_CP020946.1"/>
</dbReference>
<reference evidence="1 2" key="1">
    <citation type="submission" date="2017-04" db="EMBL/GenBank/DDBJ databases">
        <title>Whole genome sequence of Bdellovibrio bacteriovorus strain SSB218315.</title>
        <authorList>
            <person name="Oyedara O."/>
            <person name="Rodriguez-Perez M.A."/>
        </authorList>
    </citation>
    <scope>NUCLEOTIDE SEQUENCE [LARGE SCALE GENOMIC DNA]</scope>
    <source>
        <strain evidence="1 2">SSB218315</strain>
    </source>
</reference>
<dbReference type="OrthoDB" id="3837807at2"/>
<accession>A0A1Z3N4I1</accession>